<evidence type="ECO:0000259" key="12">
    <source>
        <dbReference type="PROSITE" id="PS50850"/>
    </source>
</evidence>
<dbReference type="Proteomes" id="UP000051739">
    <property type="component" value="Unassembled WGS sequence"/>
</dbReference>
<dbReference type="CDD" id="cd17367">
    <property type="entry name" value="MFS_KgtP"/>
    <property type="match status" value="1"/>
</dbReference>
<evidence type="ECO:0000256" key="9">
    <source>
        <dbReference type="ARBA" id="ARBA00037295"/>
    </source>
</evidence>
<feature type="transmembrane region" description="Helical" evidence="11">
    <location>
        <begin position="58"/>
        <end position="78"/>
    </location>
</feature>
<evidence type="ECO:0000256" key="4">
    <source>
        <dbReference type="ARBA" id="ARBA00022475"/>
    </source>
</evidence>
<dbReference type="GO" id="GO:0015293">
    <property type="term" value="F:symporter activity"/>
    <property type="evidence" value="ECO:0007669"/>
    <property type="project" value="UniProtKB-KW"/>
</dbReference>
<keyword evidence="3" id="KW-0813">Transport</keyword>
<keyword evidence="7 11" id="KW-1133">Transmembrane helix</keyword>
<dbReference type="SUPFAM" id="SSF103473">
    <property type="entry name" value="MFS general substrate transporter"/>
    <property type="match status" value="1"/>
</dbReference>
<feature type="transmembrane region" description="Helical" evidence="11">
    <location>
        <begin position="280"/>
        <end position="297"/>
    </location>
</feature>
<dbReference type="FunFam" id="1.20.1250.20:FF:000001">
    <property type="entry name" value="Dicarboxylate MFS transporter"/>
    <property type="match status" value="1"/>
</dbReference>
<dbReference type="InterPro" id="IPR005829">
    <property type="entry name" value="Sugar_transporter_CS"/>
</dbReference>
<keyword evidence="8 11" id="KW-0472">Membrane</keyword>
<feature type="transmembrane region" description="Helical" evidence="11">
    <location>
        <begin position="403"/>
        <end position="422"/>
    </location>
</feature>
<feature type="transmembrane region" description="Helical" evidence="11">
    <location>
        <begin position="34"/>
        <end position="52"/>
    </location>
</feature>
<feature type="domain" description="Major facilitator superfamily (MFS) profile" evidence="12">
    <location>
        <begin position="19"/>
        <end position="426"/>
    </location>
</feature>
<dbReference type="InterPro" id="IPR036259">
    <property type="entry name" value="MFS_trans_sf"/>
</dbReference>
<feature type="transmembrane region" description="Helical" evidence="11">
    <location>
        <begin position="191"/>
        <end position="212"/>
    </location>
</feature>
<comment type="function">
    <text evidence="9">May be a proton symporter involved in the uptake of osmolytes such as proline and glycine betaine.</text>
</comment>
<dbReference type="PROSITE" id="PS00217">
    <property type="entry name" value="SUGAR_TRANSPORT_2"/>
    <property type="match status" value="1"/>
</dbReference>
<evidence type="ECO:0000313" key="13">
    <source>
        <dbReference type="EMBL" id="KRM03152.1"/>
    </source>
</evidence>
<accession>A0A0R1VCB4</accession>
<dbReference type="InterPro" id="IPR011701">
    <property type="entry name" value="MFS"/>
</dbReference>
<evidence type="ECO:0000256" key="8">
    <source>
        <dbReference type="ARBA" id="ARBA00023136"/>
    </source>
</evidence>
<evidence type="ECO:0000313" key="14">
    <source>
        <dbReference type="Proteomes" id="UP000051739"/>
    </source>
</evidence>
<feature type="transmembrane region" description="Helical" evidence="11">
    <location>
        <begin position="156"/>
        <end position="179"/>
    </location>
</feature>
<feature type="transmembrane region" description="Helical" evidence="11">
    <location>
        <begin position="370"/>
        <end position="391"/>
    </location>
</feature>
<evidence type="ECO:0000256" key="3">
    <source>
        <dbReference type="ARBA" id="ARBA00022448"/>
    </source>
</evidence>
<dbReference type="PATRIC" id="fig|1423749.3.peg.1492"/>
<comment type="caution">
    <text evidence="13">The sequence shown here is derived from an EMBL/GenBank/DDBJ whole genome shotgun (WGS) entry which is preliminary data.</text>
</comment>
<evidence type="ECO:0000256" key="2">
    <source>
        <dbReference type="ARBA" id="ARBA00008240"/>
    </source>
</evidence>
<proteinExistence type="inferred from homology"/>
<dbReference type="InterPro" id="IPR020846">
    <property type="entry name" value="MFS_dom"/>
</dbReference>
<evidence type="ECO:0000256" key="5">
    <source>
        <dbReference type="ARBA" id="ARBA00022692"/>
    </source>
</evidence>
<keyword evidence="5 11" id="KW-0812">Transmembrane</keyword>
<keyword evidence="4" id="KW-1003">Cell membrane</keyword>
<evidence type="ECO:0000256" key="6">
    <source>
        <dbReference type="ARBA" id="ARBA00022847"/>
    </source>
</evidence>
<evidence type="ECO:0000256" key="1">
    <source>
        <dbReference type="ARBA" id="ARBA00004651"/>
    </source>
</evidence>
<comment type="similarity">
    <text evidence="2">Belongs to the major facilitator superfamily. Metabolite:H+ Symporter (MHS) family (TC 2.A.1.6) family.</text>
</comment>
<gene>
    <name evidence="13" type="ORF">FC60_GL001448</name>
</gene>
<reference evidence="13 14" key="1">
    <citation type="journal article" date="2015" name="Genome Announc.">
        <title>Expanding the biotechnology potential of lactobacilli through comparative genomics of 213 strains and associated genera.</title>
        <authorList>
            <person name="Sun Z."/>
            <person name="Harris H.M."/>
            <person name="McCann A."/>
            <person name="Guo C."/>
            <person name="Argimon S."/>
            <person name="Zhang W."/>
            <person name="Yang X."/>
            <person name="Jeffery I.B."/>
            <person name="Cooney J.C."/>
            <person name="Kagawa T.F."/>
            <person name="Liu W."/>
            <person name="Song Y."/>
            <person name="Salvetti E."/>
            <person name="Wrobel A."/>
            <person name="Rasinkangas P."/>
            <person name="Parkhill J."/>
            <person name="Rea M.C."/>
            <person name="O'Sullivan O."/>
            <person name="Ritari J."/>
            <person name="Douillard F.P."/>
            <person name="Paul Ross R."/>
            <person name="Yang R."/>
            <person name="Briner A.E."/>
            <person name="Felis G.E."/>
            <person name="de Vos W.M."/>
            <person name="Barrangou R."/>
            <person name="Klaenhammer T.R."/>
            <person name="Caufield P.W."/>
            <person name="Cui Y."/>
            <person name="Zhang H."/>
            <person name="O'Toole P.W."/>
        </authorList>
    </citation>
    <scope>NUCLEOTIDE SEQUENCE [LARGE SCALE GENOMIC DNA]</scope>
    <source>
        <strain evidence="13 14">DSM 16045</strain>
    </source>
</reference>
<evidence type="ECO:0000256" key="7">
    <source>
        <dbReference type="ARBA" id="ARBA00022989"/>
    </source>
</evidence>
<dbReference type="FunFam" id="1.20.1250.20:FF:000300">
    <property type="entry name" value="Dicarboxylate MFS transporter"/>
    <property type="match status" value="1"/>
</dbReference>
<protein>
    <recommendedName>
        <fullName evidence="10">Putative proline/betaine transporter</fullName>
    </recommendedName>
</protein>
<name>A0A0R1VCB4_9LACO</name>
<dbReference type="Gene3D" id="1.20.1250.20">
    <property type="entry name" value="MFS general substrate transporter like domains"/>
    <property type="match status" value="2"/>
</dbReference>
<evidence type="ECO:0000256" key="10">
    <source>
        <dbReference type="ARBA" id="ARBA00039918"/>
    </source>
</evidence>
<dbReference type="Pfam" id="PF07690">
    <property type="entry name" value="MFS_1"/>
    <property type="match status" value="1"/>
</dbReference>
<keyword evidence="14" id="KW-1185">Reference proteome</keyword>
<organism evidence="13 14">
    <name type="scientific">Limosilactobacillus gastricus DSM 16045</name>
    <dbReference type="NCBI Taxonomy" id="1423749"/>
    <lineage>
        <taxon>Bacteria</taxon>
        <taxon>Bacillati</taxon>
        <taxon>Bacillota</taxon>
        <taxon>Bacilli</taxon>
        <taxon>Lactobacillales</taxon>
        <taxon>Lactobacillaceae</taxon>
        <taxon>Limosilactobacillus</taxon>
    </lineage>
</organism>
<feature type="transmembrane region" description="Helical" evidence="11">
    <location>
        <begin position="243"/>
        <end position="260"/>
    </location>
</feature>
<comment type="subcellular location">
    <subcellularLocation>
        <location evidence="1">Cell membrane</location>
        <topology evidence="1">Multi-pass membrane protein</topology>
    </subcellularLocation>
</comment>
<keyword evidence="6" id="KW-0769">Symport</keyword>
<feature type="transmembrane region" description="Helical" evidence="11">
    <location>
        <begin position="90"/>
        <end position="109"/>
    </location>
</feature>
<dbReference type="PROSITE" id="PS50850">
    <property type="entry name" value="MFS"/>
    <property type="match status" value="1"/>
</dbReference>
<feature type="transmembrane region" description="Helical" evidence="11">
    <location>
        <begin position="335"/>
        <end position="358"/>
    </location>
</feature>
<evidence type="ECO:0000256" key="11">
    <source>
        <dbReference type="SAM" id="Phobius"/>
    </source>
</evidence>
<feature type="transmembrane region" description="Helical" evidence="11">
    <location>
        <begin position="309"/>
        <end position="329"/>
    </location>
</feature>
<dbReference type="EMBL" id="AZFN01000005">
    <property type="protein sequence ID" value="KRM03152.1"/>
    <property type="molecule type" value="Genomic_DNA"/>
</dbReference>
<dbReference type="PANTHER" id="PTHR43528">
    <property type="entry name" value="ALPHA-KETOGLUTARATE PERMEASE"/>
    <property type="match status" value="1"/>
</dbReference>
<sequence>MDMTNQQPIARTERKIASNILKGSLGNMIEWFDWYVYSAFAIYFSAAFFPSNNQTAKLLSTAAVFAIGFVMRPFGSFVMGRYADRHGRRAALTLSVMIIAGGSMIIALVPTFSQIGIWSPIILVATRMVQGLSLGGEYGTSATYLSEMASPQRRGFYSSFQYVTLIAGQLLALLVQIVLQQMFNEQQLYAFGWRIPFVIGAIGALVVLWLRLTMEESDQFKHANKHNKRSGTLRLLAKYPKQVLIVIGLTLGGTISFYSYTTYLQQFMINTAGMNKEVVAIVNFAALLVMIVLQPVFGALSDHIGRKPLLVFFGVGGTIATVPIFTLLAHVTTAWGAFLLMVSGLILVSGYTSINAIVKAELFPAKIRALGVGLPYSLTVAIFGGTANYVALWMRSAGIESGFYWYVTATIFISLLVYIFGLSHKNDSLIDREEAEMYGK</sequence>
<dbReference type="GO" id="GO:0005886">
    <property type="term" value="C:plasma membrane"/>
    <property type="evidence" value="ECO:0007669"/>
    <property type="project" value="UniProtKB-SubCell"/>
</dbReference>
<dbReference type="PANTHER" id="PTHR43528:SF5">
    <property type="entry name" value="PROLINE_BETAINE TRANSPORTER"/>
    <property type="match status" value="1"/>
</dbReference>
<dbReference type="InterPro" id="IPR051084">
    <property type="entry name" value="H+-coupled_symporters"/>
</dbReference>
<dbReference type="AlphaFoldDB" id="A0A0R1VCB4"/>